<dbReference type="Proteomes" id="UP000002866">
    <property type="component" value="Chromosome 2"/>
</dbReference>
<dbReference type="InterPro" id="IPR052146">
    <property type="entry name" value="HOT1"/>
</dbReference>
<dbReference type="RefSeq" id="XP_004178814.1">
    <property type="nucleotide sequence ID" value="XM_004178766.1"/>
</dbReference>
<dbReference type="GO" id="GO:0000978">
    <property type="term" value="F:RNA polymerase II cis-regulatory region sequence-specific DNA binding"/>
    <property type="evidence" value="ECO:0007669"/>
    <property type="project" value="TreeGrafter"/>
</dbReference>
<dbReference type="eggNOG" id="ENOG502QTWE">
    <property type="taxonomic scope" value="Eukaryota"/>
</dbReference>
<feature type="compositionally biased region" description="Low complexity" evidence="1">
    <location>
        <begin position="1"/>
        <end position="16"/>
    </location>
</feature>
<evidence type="ECO:0000259" key="2">
    <source>
        <dbReference type="Pfam" id="PF12550"/>
    </source>
</evidence>
<keyword evidence="4" id="KW-1185">Reference proteome</keyword>
<feature type="region of interest" description="Disordered" evidence="1">
    <location>
        <begin position="1"/>
        <end position="34"/>
    </location>
</feature>
<feature type="compositionally biased region" description="Low complexity" evidence="1">
    <location>
        <begin position="347"/>
        <end position="356"/>
    </location>
</feature>
<gene>
    <name evidence="3" type="primary">TBLA0B04590</name>
    <name evidence="3" type="ORF">TBLA_0B04590</name>
</gene>
<feature type="compositionally biased region" description="Low complexity" evidence="1">
    <location>
        <begin position="1219"/>
        <end position="1243"/>
    </location>
</feature>
<name>I2GYU3_HENB6</name>
<evidence type="ECO:0000256" key="1">
    <source>
        <dbReference type="SAM" id="MobiDB-lite"/>
    </source>
</evidence>
<feature type="compositionally biased region" description="Polar residues" evidence="1">
    <location>
        <begin position="1244"/>
        <end position="1281"/>
    </location>
</feature>
<feature type="compositionally biased region" description="Polar residues" evidence="1">
    <location>
        <begin position="335"/>
        <end position="346"/>
    </location>
</feature>
<accession>I2GYU3</accession>
<evidence type="ECO:0000313" key="3">
    <source>
        <dbReference type="EMBL" id="CCH59295.1"/>
    </source>
</evidence>
<feature type="compositionally biased region" description="Polar residues" evidence="1">
    <location>
        <begin position="721"/>
        <end position="735"/>
    </location>
</feature>
<feature type="region of interest" description="Disordered" evidence="1">
    <location>
        <begin position="886"/>
        <end position="965"/>
    </location>
</feature>
<feature type="compositionally biased region" description="Low complexity" evidence="1">
    <location>
        <begin position="581"/>
        <end position="599"/>
    </location>
</feature>
<dbReference type="KEGG" id="tbl:TBLA_0B04590"/>
<dbReference type="GO" id="GO:0060963">
    <property type="term" value="P:positive regulation of ribosomal protein gene transcription by RNA polymerase II"/>
    <property type="evidence" value="ECO:0007669"/>
    <property type="project" value="TreeGrafter"/>
</dbReference>
<feature type="region of interest" description="Disordered" evidence="1">
    <location>
        <begin position="833"/>
        <end position="861"/>
    </location>
</feature>
<dbReference type="HOGENOM" id="CLU_247877_0_0_1"/>
<proteinExistence type="predicted"/>
<feature type="compositionally biased region" description="Polar residues" evidence="1">
    <location>
        <begin position="886"/>
        <end position="899"/>
    </location>
</feature>
<evidence type="ECO:0000313" key="4">
    <source>
        <dbReference type="Proteomes" id="UP000002866"/>
    </source>
</evidence>
<dbReference type="PANTHER" id="PTHR37784:SF1">
    <property type="entry name" value="GLYCOLYTIC GENES TRANSCRIPTIONAL ACTIVATOR GCR1"/>
    <property type="match status" value="1"/>
</dbReference>
<protein>
    <recommendedName>
        <fullName evidence="2">Transcription activator GCR1-like domain-containing protein</fullName>
    </recommendedName>
</protein>
<dbReference type="EMBL" id="HE806317">
    <property type="protein sequence ID" value="CCH59295.1"/>
    <property type="molecule type" value="Genomic_DNA"/>
</dbReference>
<reference evidence="3 4" key="1">
    <citation type="journal article" date="2011" name="Proc. Natl. Acad. Sci. U.S.A.">
        <title>Evolutionary erosion of yeast sex chromosomes by mating-type switching accidents.</title>
        <authorList>
            <person name="Gordon J.L."/>
            <person name="Armisen D."/>
            <person name="Proux-Wera E."/>
            <person name="Oheigeartaigh S.S."/>
            <person name="Byrne K.P."/>
            <person name="Wolfe K.H."/>
        </authorList>
    </citation>
    <scope>NUCLEOTIDE SEQUENCE [LARGE SCALE GENOMIC DNA]</scope>
    <source>
        <strain evidence="4">ATCC 34711 / CBS 6284 / DSM 70876 / NBRC 10599 / NRRL Y-10934 / UCD 77-7</strain>
    </source>
</reference>
<dbReference type="STRING" id="1071380.I2GYU3"/>
<feature type="compositionally biased region" description="Polar residues" evidence="1">
    <location>
        <begin position="836"/>
        <end position="861"/>
    </location>
</feature>
<feature type="compositionally biased region" description="Low complexity" evidence="1">
    <location>
        <begin position="900"/>
        <end position="914"/>
    </location>
</feature>
<feature type="region of interest" description="Disordered" evidence="1">
    <location>
        <begin position="578"/>
        <end position="601"/>
    </location>
</feature>
<feature type="region of interest" description="Disordered" evidence="1">
    <location>
        <begin position="1197"/>
        <end position="1281"/>
    </location>
</feature>
<feature type="region of interest" description="Disordered" evidence="1">
    <location>
        <begin position="1100"/>
        <end position="1145"/>
    </location>
</feature>
<dbReference type="Pfam" id="PF12550">
    <property type="entry name" value="GCR1_C"/>
    <property type="match status" value="1"/>
</dbReference>
<feature type="compositionally biased region" description="Polar residues" evidence="1">
    <location>
        <begin position="1197"/>
        <end position="1218"/>
    </location>
</feature>
<dbReference type="GO" id="GO:0000981">
    <property type="term" value="F:DNA-binding transcription factor activity, RNA polymerase II-specific"/>
    <property type="evidence" value="ECO:0007669"/>
    <property type="project" value="TreeGrafter"/>
</dbReference>
<feature type="compositionally biased region" description="Polar residues" evidence="1">
    <location>
        <begin position="1110"/>
        <end position="1145"/>
    </location>
</feature>
<dbReference type="InParanoid" id="I2GYU3"/>
<dbReference type="OrthoDB" id="428577at2759"/>
<sequence>MLRSGPNNSNKNNANKPARKGFYIPDSPGSSTISGNSTPKITELNTNIIQFFLQKQDQQQSLYYDNNNNFNNGGSNINNDSLLTNSNPNPNLTTTSNFNININHNNSSNISTNFFTITKYILQSYFKVSNNDLPPLRLVDLIVDQIYPDSLTLRKLNENASMRPYHYYNTVSRDENISRCPIFSLAVYFLIRWSHPNPPITTENYMNIPLLDVSFLSLNQNVDYKGPVPLKTPTSSEKISRANNFDPPKELIYLLFPWLPTLKQEIQLLERSNYRLYSLYELFEFIAKSLIQDLKYLTKNPSLLPNIVTFVAKFVPDLFQHELFVNDKSTSKNISNEPILNNSTRYNSGPNNNNIDTPNVNYSNNQNLNNNGNTNYLWSNYNNNIMNSNESSNNTDNNRNNNFNSMYNNITSSVNNEQFNKFNGMYSSVSSNGQSLINPMPFSSNGISSQNSSVNFTSNVSKINSVGTEDISTDKYKEALPRMLDSHYMSISKRLTTENVRLSQQVTQLRSDLNSVNSMCRQLLELQKKLLTNVNNFNNNNNHINNNYNNNIGIQPTNNANNININDSIDNSNLDQLLGGNSNAYNNNNNNANPKNNDNQQAMYSQNYPAATDASNSTGFNSKNGNNNIIILDKNSINMETLSQLFSYMNQNSSKTSNTNNQLGQEYQQFQQPNVQASQQLPFQLSQQQLQSVLSTQYSNQQQMQHQLQAQTQQNASQNQFISSGNRSQSVNNPPETMIQQHQESNIQEQPMLQRGRSYPMQASTQFKEIQSMHQENFTNTQQTSSTNNISTISANEDKQTLQQPSIPPQQARATHIVNDEIVLSPIMNSVELHKSSSNSNQLPSQHLLQHQDTQGTKQNLGQQSYAYSTADTRVISQDQQQNLISTPHHSSQVSSIHSTPSQPGIQTTITQPTDSQPARRPYRIPTTIPSTGNGILLLSPINEDDRNLGPPSPKRIRLDDKQTTSQTALNALLKKSNDNMMPTNKNVIPLNNNERNSITVDNQPGNMLGNQTSNVSNASHENDDDLAFPGMSPSQTVFFDNHGLTPQIDSVISAVSGNFNRDTNTINNQANNAENIGNLQNLIQNIPSNQINSADNMMNDFDQEPISKTDPTNTGVVSNQFNGTSTNQLSSTQEHSSDELNNPQINSLERIDTNNTEASVANNEIDSTLLPANSNLNTKGNQDITIETNAEINDTNATSAKENKGNSSPSNAAITVPNNSESSKSNSVTSNSNSMTSSSNISETPNTVITPNTQDDSSNEQTGSNTSVAADTNETTSNKKLNTKDKPVTIVTPITTSSIYSESSEKFGTAAEYSAAPVESSSNSNITLISNYRSLPILPSGMDTWSGYQNTKLDSGTDNSKIKYKLSRDNKTVWDLYTEWYIGLNGNLPIVELIKSYGFRKWKVSQDSHFFPTRRIIIDYIESECDRDINLGRFRDLSKPREDFRKILVGDLEKFRINNSLTLNSLSMYFRNLSKANKEICIFENSTSWPVRKIGDAEKAQYCKRQPTSQNSHDSTD</sequence>
<dbReference type="FunCoup" id="I2GYU3">
    <property type="interactions" value="1194"/>
</dbReference>
<dbReference type="InterPro" id="IPR022210">
    <property type="entry name" value="TF_GCR1-like"/>
</dbReference>
<dbReference type="GeneID" id="14494756"/>
<organism evidence="3 4">
    <name type="scientific">Henningerozyma blattae (strain ATCC 34711 / CBS 6284 / DSM 70876 / NBRC 10599 / NRRL Y-10934 / UCD 77-7)</name>
    <name type="common">Yeast</name>
    <name type="synonym">Tetrapisispora blattae</name>
    <dbReference type="NCBI Taxonomy" id="1071380"/>
    <lineage>
        <taxon>Eukaryota</taxon>
        <taxon>Fungi</taxon>
        <taxon>Dikarya</taxon>
        <taxon>Ascomycota</taxon>
        <taxon>Saccharomycotina</taxon>
        <taxon>Saccharomycetes</taxon>
        <taxon>Saccharomycetales</taxon>
        <taxon>Saccharomycetaceae</taxon>
        <taxon>Henningerozyma</taxon>
    </lineage>
</organism>
<feature type="compositionally biased region" description="Low complexity" evidence="1">
    <location>
        <begin position="705"/>
        <end position="720"/>
    </location>
</feature>
<feature type="region of interest" description="Disordered" evidence="1">
    <location>
        <begin position="335"/>
        <end position="356"/>
    </location>
</feature>
<dbReference type="PANTHER" id="PTHR37784">
    <property type="entry name" value="PROTEIN MSN1"/>
    <property type="match status" value="1"/>
</dbReference>
<feature type="region of interest" description="Disordered" evidence="1">
    <location>
        <begin position="705"/>
        <end position="735"/>
    </location>
</feature>
<feature type="domain" description="Transcription activator GCR1-like" evidence="2">
    <location>
        <begin position="1365"/>
        <end position="1428"/>
    </location>
</feature>